<protein>
    <submittedName>
        <fullName evidence="1">Uncharacterized protein</fullName>
    </submittedName>
</protein>
<reference evidence="1 2" key="1">
    <citation type="journal article" date="2021" name="Elife">
        <title>Chloroplast acquisition without the gene transfer in kleptoplastic sea slugs, Plakobranchus ocellatus.</title>
        <authorList>
            <person name="Maeda T."/>
            <person name="Takahashi S."/>
            <person name="Yoshida T."/>
            <person name="Shimamura S."/>
            <person name="Takaki Y."/>
            <person name="Nagai Y."/>
            <person name="Toyoda A."/>
            <person name="Suzuki Y."/>
            <person name="Arimoto A."/>
            <person name="Ishii H."/>
            <person name="Satoh N."/>
            <person name="Nishiyama T."/>
            <person name="Hasebe M."/>
            <person name="Maruyama T."/>
            <person name="Minagawa J."/>
            <person name="Obokata J."/>
            <person name="Shigenobu S."/>
        </authorList>
    </citation>
    <scope>NUCLEOTIDE SEQUENCE [LARGE SCALE GENOMIC DNA]</scope>
</reference>
<proteinExistence type="predicted"/>
<gene>
    <name evidence="1" type="ORF">ElyMa_005390500</name>
</gene>
<dbReference type="AlphaFoldDB" id="A0AAV4EGU3"/>
<organism evidence="1 2">
    <name type="scientific">Elysia marginata</name>
    <dbReference type="NCBI Taxonomy" id="1093978"/>
    <lineage>
        <taxon>Eukaryota</taxon>
        <taxon>Metazoa</taxon>
        <taxon>Spiralia</taxon>
        <taxon>Lophotrochozoa</taxon>
        <taxon>Mollusca</taxon>
        <taxon>Gastropoda</taxon>
        <taxon>Heterobranchia</taxon>
        <taxon>Euthyneura</taxon>
        <taxon>Panpulmonata</taxon>
        <taxon>Sacoglossa</taxon>
        <taxon>Placobranchoidea</taxon>
        <taxon>Plakobranchidae</taxon>
        <taxon>Elysia</taxon>
    </lineage>
</organism>
<name>A0AAV4EGU3_9GAST</name>
<dbReference type="Proteomes" id="UP000762676">
    <property type="component" value="Unassembled WGS sequence"/>
</dbReference>
<evidence type="ECO:0000313" key="1">
    <source>
        <dbReference type="EMBL" id="GFR59733.1"/>
    </source>
</evidence>
<comment type="caution">
    <text evidence="1">The sequence shown here is derived from an EMBL/GenBank/DDBJ whole genome shotgun (WGS) entry which is preliminary data.</text>
</comment>
<keyword evidence="2" id="KW-1185">Reference proteome</keyword>
<evidence type="ECO:0000313" key="2">
    <source>
        <dbReference type="Proteomes" id="UP000762676"/>
    </source>
</evidence>
<accession>A0AAV4EGU3</accession>
<dbReference type="EMBL" id="BMAT01010738">
    <property type="protein sequence ID" value="GFR59733.1"/>
    <property type="molecule type" value="Genomic_DNA"/>
</dbReference>
<sequence>MGCLNKKLRELTDRLMNKAVACGMEASTENSETMAYFEETNSANISINREQLEDAQNFRYLIAVLTKDGNSTTKIIAPVNNVTCVMTKLNMIEEQCPSHPYIV</sequence>